<dbReference type="RefSeq" id="WP_160224284.1">
    <property type="nucleotide sequence ID" value="NZ_CP029149.1"/>
</dbReference>
<dbReference type="NCBIfam" id="TIGR04183">
    <property type="entry name" value="Por_Secre_tail"/>
    <property type="match status" value="1"/>
</dbReference>
<dbReference type="Gene3D" id="2.60.40.10">
    <property type="entry name" value="Immunoglobulins"/>
    <property type="match status" value="1"/>
</dbReference>
<dbReference type="InterPro" id="IPR026444">
    <property type="entry name" value="Secre_tail"/>
</dbReference>
<dbReference type="EMBL" id="CP029149">
    <property type="protein sequence ID" value="QHN65463.1"/>
    <property type="molecule type" value="Genomic_DNA"/>
</dbReference>
<evidence type="ECO:0000256" key="1">
    <source>
        <dbReference type="ARBA" id="ARBA00022729"/>
    </source>
</evidence>
<dbReference type="AlphaFoldDB" id="A0A6P1QWU4"/>
<dbReference type="SUPFAM" id="SSF117074">
    <property type="entry name" value="Hypothetical protein PA1324"/>
    <property type="match status" value="1"/>
</dbReference>
<keyword evidence="3" id="KW-1185">Reference proteome</keyword>
<dbReference type="Proteomes" id="UP000464318">
    <property type="component" value="Chromosome"/>
</dbReference>
<keyword evidence="1" id="KW-0732">Signal</keyword>
<dbReference type="Gene3D" id="2.40.128.720">
    <property type="match status" value="2"/>
</dbReference>
<accession>A0A6P1QWU4</accession>
<evidence type="ECO:0000313" key="3">
    <source>
        <dbReference type="Proteomes" id="UP000464318"/>
    </source>
</evidence>
<dbReference type="OrthoDB" id="951108at2"/>
<dbReference type="Pfam" id="PF18962">
    <property type="entry name" value="Por_Secre_tail"/>
    <property type="match status" value="1"/>
</dbReference>
<sequence length="430" mass="49910">MKQFLLSSLLTVSVASVAFSQDYDPYSNAGISPQDHKYLLQKEWEENVDGSKYYTGYIYNDENTRLLKIEYYTQNGGKKYILEYAELEYDAKGRIKAKIAYQRDPESEEDPGSEAIPFVPESRITYTYNEATNQLISLYIENWKPDDDGSGKGEYLPHNKYELEYSEGFSKPTKINYYIRVAQGGDVQYLYTDTYTYVEKIEKVLTVKRDGNNLDDKIKNKRTYYYQGDNPTTGKCTHYIDEKFNGTDWEDFRKVEYTYDGNDNVKTQVNSIIKRGAWTLNFKYEYVYDTNKLHDEVYTFKDWTFYGGLEEVYQSKNVAISKKVNDNSDYLKTFYWEQSPNASFLATADFVAKPSLSVQLYPNPVVDYFSLQGLDHQSANLFIYDRAGRVVKQTTTDSEGRYDVRDLKAGVYFVVVKAGALSKSIKLIKK</sequence>
<protein>
    <submittedName>
        <fullName evidence="2">T9SS type A sorting domain-containing protein</fullName>
    </submittedName>
</protein>
<evidence type="ECO:0000313" key="2">
    <source>
        <dbReference type="EMBL" id="QHN65463.1"/>
    </source>
</evidence>
<reference evidence="2 3" key="1">
    <citation type="submission" date="2018-04" db="EMBL/GenBank/DDBJ databases">
        <title>Characteristic and Complete Genome Sequencing of A Novel Member of Infective Endocarditis Causative Bacteria: Bergeyella cardium QL-PH.</title>
        <authorList>
            <person name="Pan H."/>
            <person name="Sun E."/>
            <person name="Zhang Y."/>
        </authorList>
    </citation>
    <scope>NUCLEOTIDE SEQUENCE [LARGE SCALE GENOMIC DNA]</scope>
    <source>
        <strain evidence="2 3">HPQL</strain>
    </source>
</reference>
<gene>
    <name evidence="2" type="ORF">DBX24_05995</name>
</gene>
<proteinExistence type="predicted"/>
<organism evidence="2 3">
    <name type="scientific">Bergeyella cardium</name>
    <dbReference type="NCBI Taxonomy" id="1585976"/>
    <lineage>
        <taxon>Bacteria</taxon>
        <taxon>Pseudomonadati</taxon>
        <taxon>Bacteroidota</taxon>
        <taxon>Flavobacteriia</taxon>
        <taxon>Flavobacteriales</taxon>
        <taxon>Weeksellaceae</taxon>
        <taxon>Bergeyella</taxon>
    </lineage>
</organism>
<dbReference type="InterPro" id="IPR013783">
    <property type="entry name" value="Ig-like_fold"/>
</dbReference>
<dbReference type="KEGG" id="bcad:DBX24_05995"/>
<name>A0A6P1QWU4_9FLAO</name>